<evidence type="ECO:0000313" key="1">
    <source>
        <dbReference type="EMBL" id="CAA3000248.1"/>
    </source>
</evidence>
<dbReference type="AlphaFoldDB" id="A0A8S0T6V2"/>
<feature type="non-terminal residue" evidence="1">
    <location>
        <position position="57"/>
    </location>
</feature>
<evidence type="ECO:0000313" key="2">
    <source>
        <dbReference type="Proteomes" id="UP000594638"/>
    </source>
</evidence>
<keyword evidence="2" id="KW-1185">Reference proteome</keyword>
<name>A0A8S0T6V2_OLEEU</name>
<feature type="non-terminal residue" evidence="1">
    <location>
        <position position="1"/>
    </location>
</feature>
<organism evidence="1 2">
    <name type="scientific">Olea europaea subsp. europaea</name>
    <dbReference type="NCBI Taxonomy" id="158383"/>
    <lineage>
        <taxon>Eukaryota</taxon>
        <taxon>Viridiplantae</taxon>
        <taxon>Streptophyta</taxon>
        <taxon>Embryophyta</taxon>
        <taxon>Tracheophyta</taxon>
        <taxon>Spermatophyta</taxon>
        <taxon>Magnoliopsida</taxon>
        <taxon>eudicotyledons</taxon>
        <taxon>Gunneridae</taxon>
        <taxon>Pentapetalae</taxon>
        <taxon>asterids</taxon>
        <taxon>lamiids</taxon>
        <taxon>Lamiales</taxon>
        <taxon>Oleaceae</taxon>
        <taxon>Oleeae</taxon>
        <taxon>Olea</taxon>
    </lineage>
</organism>
<dbReference type="OrthoDB" id="535916at2759"/>
<dbReference type="EMBL" id="CACTIH010005681">
    <property type="protein sequence ID" value="CAA3000248.1"/>
    <property type="molecule type" value="Genomic_DNA"/>
</dbReference>
<proteinExistence type="predicted"/>
<sequence length="57" mass="6433">KWCSGTGSFINRDNMLCHIPSRNTAFVICARKGFACCSSCKGTSFRAKWPRYRLVAK</sequence>
<gene>
    <name evidence="1" type="ORF">OLEA9_D002050</name>
</gene>
<dbReference type="Gramene" id="OE9D002050T1">
    <property type="protein sequence ID" value="OE9D002050C1"/>
    <property type="gene ID" value="OE9D002050"/>
</dbReference>
<comment type="caution">
    <text evidence="1">The sequence shown here is derived from an EMBL/GenBank/DDBJ whole genome shotgun (WGS) entry which is preliminary data.</text>
</comment>
<dbReference type="Proteomes" id="UP000594638">
    <property type="component" value="Unassembled WGS sequence"/>
</dbReference>
<reference evidence="1 2" key="1">
    <citation type="submission" date="2019-12" db="EMBL/GenBank/DDBJ databases">
        <authorList>
            <person name="Alioto T."/>
            <person name="Alioto T."/>
            <person name="Gomez Garrido J."/>
        </authorList>
    </citation>
    <scope>NUCLEOTIDE SEQUENCE [LARGE SCALE GENOMIC DNA]</scope>
</reference>
<accession>A0A8S0T6V2</accession>
<protein>
    <submittedName>
        <fullName evidence="1">Hsp40 cysteine-rich domain superfamily</fullName>
    </submittedName>
</protein>